<dbReference type="EMBL" id="CAJOBC010083619">
    <property type="protein sequence ID" value="CAF4304398.1"/>
    <property type="molecule type" value="Genomic_DNA"/>
</dbReference>
<proteinExistence type="predicted"/>
<evidence type="ECO:0000313" key="3">
    <source>
        <dbReference type="EMBL" id="CAF1421354.1"/>
    </source>
</evidence>
<dbReference type="Proteomes" id="UP000681722">
    <property type="component" value="Unassembled WGS sequence"/>
</dbReference>
<keyword evidence="6" id="KW-1185">Reference proteome</keyword>
<protein>
    <recommendedName>
        <fullName evidence="1">Protein kinase domain-containing protein</fullName>
    </recommendedName>
</protein>
<dbReference type="Proteomes" id="UP000677228">
    <property type="component" value="Unassembled WGS sequence"/>
</dbReference>
<feature type="non-terminal residue" evidence="3">
    <location>
        <position position="1"/>
    </location>
</feature>
<gene>
    <name evidence="3" type="ORF">GPM918_LOCUS33730</name>
    <name evidence="2" type="ORF">OVA965_LOCUS27143</name>
    <name evidence="5" type="ORF">SRO942_LOCUS34419</name>
    <name evidence="4" type="ORF">TMI583_LOCUS27889</name>
</gene>
<evidence type="ECO:0000313" key="4">
    <source>
        <dbReference type="EMBL" id="CAF4075754.1"/>
    </source>
</evidence>
<dbReference type="OrthoDB" id="4062651at2759"/>
<organism evidence="3 6">
    <name type="scientific">Didymodactylos carnosus</name>
    <dbReference type="NCBI Taxonomy" id="1234261"/>
    <lineage>
        <taxon>Eukaryota</taxon>
        <taxon>Metazoa</taxon>
        <taxon>Spiralia</taxon>
        <taxon>Gnathifera</taxon>
        <taxon>Rotifera</taxon>
        <taxon>Eurotatoria</taxon>
        <taxon>Bdelloidea</taxon>
        <taxon>Philodinida</taxon>
        <taxon>Philodinidae</taxon>
        <taxon>Didymodactylos</taxon>
    </lineage>
</organism>
<accession>A0A815M936</accession>
<dbReference type="EMBL" id="CAJNOQ010018189">
    <property type="protein sequence ID" value="CAF1421354.1"/>
    <property type="molecule type" value="Genomic_DNA"/>
</dbReference>
<evidence type="ECO:0000313" key="5">
    <source>
        <dbReference type="EMBL" id="CAF4304398.1"/>
    </source>
</evidence>
<feature type="domain" description="Protein kinase" evidence="1">
    <location>
        <begin position="1"/>
        <end position="98"/>
    </location>
</feature>
<evidence type="ECO:0000313" key="2">
    <source>
        <dbReference type="EMBL" id="CAF1270072.1"/>
    </source>
</evidence>
<dbReference type="GO" id="GO:0004672">
    <property type="term" value="F:protein kinase activity"/>
    <property type="evidence" value="ECO:0007669"/>
    <property type="project" value="InterPro"/>
</dbReference>
<dbReference type="Proteomes" id="UP000682733">
    <property type="component" value="Unassembled WGS sequence"/>
</dbReference>
<dbReference type="Gene3D" id="1.10.510.10">
    <property type="entry name" value="Transferase(Phosphotransferase) domain 1"/>
    <property type="match status" value="1"/>
</dbReference>
<sequence>PEILLLDPKPYDIRSDMWALGISVREIASGTHPFCNMQDYELYDKIKTRMPTVHSIISEEMATLTMQLYVGNLNIVNKKVHPSLDYHLAKIANLKPYRLNQSSTVHIEQNEITVKKSMYSEYVDNCEIRQRFNLNENDSIEYFSTLYIKDIRFTIDTLIEQKNKTDCVVLFKLGQTEKSSQITAIFRTKQQIFLKFIPLDITEKLSVTINNEKISVPNLMIERLLTNNQFYLKPQNLIEKLSIYYDQSSNRHVFLRFPTLVEST</sequence>
<dbReference type="EMBL" id="CAJOBA010039326">
    <property type="protein sequence ID" value="CAF4075754.1"/>
    <property type="molecule type" value="Genomic_DNA"/>
</dbReference>
<dbReference type="SUPFAM" id="SSF56112">
    <property type="entry name" value="Protein kinase-like (PK-like)"/>
    <property type="match status" value="1"/>
</dbReference>
<dbReference type="InterPro" id="IPR000719">
    <property type="entry name" value="Prot_kinase_dom"/>
</dbReference>
<comment type="caution">
    <text evidence="3">The sequence shown here is derived from an EMBL/GenBank/DDBJ whole genome shotgun (WGS) entry which is preliminary data.</text>
</comment>
<dbReference type="PROSITE" id="PS50011">
    <property type="entry name" value="PROTEIN_KINASE_DOM"/>
    <property type="match status" value="1"/>
</dbReference>
<name>A0A815M936_9BILA</name>
<dbReference type="GO" id="GO:0005524">
    <property type="term" value="F:ATP binding"/>
    <property type="evidence" value="ECO:0007669"/>
    <property type="project" value="InterPro"/>
</dbReference>
<dbReference type="EMBL" id="CAJNOK010017764">
    <property type="protein sequence ID" value="CAF1270072.1"/>
    <property type="molecule type" value="Genomic_DNA"/>
</dbReference>
<reference evidence="3" key="1">
    <citation type="submission" date="2021-02" db="EMBL/GenBank/DDBJ databases">
        <authorList>
            <person name="Nowell W R."/>
        </authorList>
    </citation>
    <scope>NUCLEOTIDE SEQUENCE</scope>
</reference>
<evidence type="ECO:0000259" key="1">
    <source>
        <dbReference type="PROSITE" id="PS50011"/>
    </source>
</evidence>
<dbReference type="AlphaFoldDB" id="A0A815M936"/>
<evidence type="ECO:0000313" key="6">
    <source>
        <dbReference type="Proteomes" id="UP000663829"/>
    </source>
</evidence>
<dbReference type="Proteomes" id="UP000663829">
    <property type="component" value="Unassembled WGS sequence"/>
</dbReference>
<dbReference type="InterPro" id="IPR011009">
    <property type="entry name" value="Kinase-like_dom_sf"/>
</dbReference>